<comment type="caution">
    <text evidence="3">The sequence shown here is derived from an EMBL/GenBank/DDBJ whole genome shotgun (WGS) entry which is preliminary data.</text>
</comment>
<gene>
    <name evidence="3" type="ORF">HDK90DRAFT_261867</name>
</gene>
<sequence>MSFSPQQPRRPPRRPERTPSTDYVFSPSSPAAFTQSPRPGASPAYSRPVYSPAFSPEPRQSRASPAFSPSPRPVPSPAPYSPISSPRKTPQPRFPFIDEESTPRSQPSPRPRPPPQEWINPEPLPAPSPRSAYREASPARHRGNAHGGPPLRQISSPKPVINCPPSPSVYSSSQGHARVSSHDASVASVPYGSSYGSNYDPYDASMESTTTLVVHAQPHEKMSDVPLSPDPRASPPIASPPPAVASKSRFSTVTEVGVSDDSNPAAPPKRSWVHTAQWILIPSLTVTTAVVAIVIGHSLGLYGGLKLGGSIDTSSNAHPTWPSNLNLLPSWLLLGVGAASCLTTLVVWGFSLRRRFMKPVGWLEGFRIGAGVFFVAAWAAVCTIFKVFEQHKGEESLGYWACAHQGEDIMGVHDYWRTCTEQNVGFALGIASAAIELLLMVCFFVRRSQKGDDVVGEKMKA</sequence>
<feature type="transmembrane region" description="Helical" evidence="2">
    <location>
        <begin position="278"/>
        <end position="299"/>
    </location>
</feature>
<feature type="transmembrane region" description="Helical" evidence="2">
    <location>
        <begin position="424"/>
        <end position="445"/>
    </location>
</feature>
<dbReference type="PANTHER" id="PTHR42069:SF1">
    <property type="entry name" value="MARVEL DOMAIN-CONTAINING PROTEIN"/>
    <property type="match status" value="1"/>
</dbReference>
<evidence type="ECO:0000313" key="4">
    <source>
        <dbReference type="Proteomes" id="UP001492380"/>
    </source>
</evidence>
<evidence type="ECO:0000256" key="2">
    <source>
        <dbReference type="SAM" id="Phobius"/>
    </source>
</evidence>
<organism evidence="3 4">
    <name type="scientific">Phyllosticta capitalensis</name>
    <dbReference type="NCBI Taxonomy" id="121624"/>
    <lineage>
        <taxon>Eukaryota</taxon>
        <taxon>Fungi</taxon>
        <taxon>Dikarya</taxon>
        <taxon>Ascomycota</taxon>
        <taxon>Pezizomycotina</taxon>
        <taxon>Dothideomycetes</taxon>
        <taxon>Dothideomycetes incertae sedis</taxon>
        <taxon>Botryosphaeriales</taxon>
        <taxon>Phyllostictaceae</taxon>
        <taxon>Phyllosticta</taxon>
    </lineage>
</organism>
<feature type="region of interest" description="Disordered" evidence="1">
    <location>
        <begin position="219"/>
        <end position="246"/>
    </location>
</feature>
<keyword evidence="2" id="KW-0472">Membrane</keyword>
<dbReference type="Proteomes" id="UP001492380">
    <property type="component" value="Unassembled WGS sequence"/>
</dbReference>
<feature type="transmembrane region" description="Helical" evidence="2">
    <location>
        <begin position="331"/>
        <end position="353"/>
    </location>
</feature>
<feature type="compositionally biased region" description="Pro residues" evidence="1">
    <location>
        <begin position="106"/>
        <end position="128"/>
    </location>
</feature>
<keyword evidence="4" id="KW-1185">Reference proteome</keyword>
<feature type="region of interest" description="Disordered" evidence="1">
    <location>
        <begin position="1"/>
        <end position="183"/>
    </location>
</feature>
<proteinExistence type="predicted"/>
<feature type="compositionally biased region" description="Polar residues" evidence="1">
    <location>
        <begin position="20"/>
        <end position="37"/>
    </location>
</feature>
<evidence type="ECO:0000256" key="1">
    <source>
        <dbReference type="SAM" id="MobiDB-lite"/>
    </source>
</evidence>
<feature type="compositionally biased region" description="Pro residues" evidence="1">
    <location>
        <begin position="68"/>
        <end position="80"/>
    </location>
</feature>
<dbReference type="EMBL" id="JBBWRZ010000005">
    <property type="protein sequence ID" value="KAK8236027.1"/>
    <property type="molecule type" value="Genomic_DNA"/>
</dbReference>
<reference evidence="3 4" key="1">
    <citation type="submission" date="2024-04" db="EMBL/GenBank/DDBJ databases">
        <title>Phyllosticta paracitricarpa is synonymous to the EU quarantine fungus P. citricarpa based on phylogenomic analyses.</title>
        <authorList>
            <consortium name="Lawrence Berkeley National Laboratory"/>
            <person name="Van Ingen-Buijs V.A."/>
            <person name="Van Westerhoven A.C."/>
            <person name="Haridas S."/>
            <person name="Skiadas P."/>
            <person name="Martin F."/>
            <person name="Groenewald J.Z."/>
            <person name="Crous P.W."/>
            <person name="Seidl M.F."/>
        </authorList>
    </citation>
    <scope>NUCLEOTIDE SEQUENCE [LARGE SCALE GENOMIC DNA]</scope>
    <source>
        <strain evidence="3 4">CBS 123374</strain>
    </source>
</reference>
<keyword evidence="2" id="KW-0812">Transmembrane</keyword>
<feature type="compositionally biased region" description="Pro residues" evidence="1">
    <location>
        <begin position="228"/>
        <end position="243"/>
    </location>
</feature>
<feature type="transmembrane region" description="Helical" evidence="2">
    <location>
        <begin position="365"/>
        <end position="388"/>
    </location>
</feature>
<name>A0ABR1YRF7_9PEZI</name>
<dbReference type="PANTHER" id="PTHR42069">
    <property type="entry name" value="HYPHAL ANASTAMOSIS-8 PROTEIN"/>
    <property type="match status" value="1"/>
</dbReference>
<evidence type="ECO:0000313" key="3">
    <source>
        <dbReference type="EMBL" id="KAK8236027.1"/>
    </source>
</evidence>
<protein>
    <submittedName>
        <fullName evidence="3">Uncharacterized protein</fullName>
    </submittedName>
</protein>
<keyword evidence="2" id="KW-1133">Transmembrane helix</keyword>
<accession>A0ABR1YRF7</accession>